<reference evidence="7 8" key="1">
    <citation type="submission" date="2021-03" db="EMBL/GenBank/DDBJ databases">
        <title>Enterococcal diversity collection.</title>
        <authorList>
            <person name="Gilmore M.S."/>
            <person name="Schwartzman J."/>
            <person name="Van Tyne D."/>
            <person name="Martin M."/>
            <person name="Earl A.M."/>
            <person name="Manson A.L."/>
            <person name="Straub T."/>
            <person name="Salamzade R."/>
            <person name="Saavedra J."/>
            <person name="Lebreton F."/>
            <person name="Prichula J."/>
            <person name="Schaufler K."/>
            <person name="Gaca A."/>
            <person name="Sgardioli B."/>
            <person name="Wagenaar J."/>
            <person name="Strong T."/>
        </authorList>
    </citation>
    <scope>NUCLEOTIDE SEQUENCE [LARGE SCALE GENOMIC DNA]</scope>
    <source>
        <strain evidence="7 8">MJM12</strain>
    </source>
</reference>
<proteinExistence type="predicted"/>
<dbReference type="InterPro" id="IPR014036">
    <property type="entry name" value="DeoR-like_C"/>
</dbReference>
<evidence type="ECO:0000256" key="1">
    <source>
        <dbReference type="ARBA" id="ARBA00021390"/>
    </source>
</evidence>
<dbReference type="SMART" id="SM01134">
    <property type="entry name" value="DeoRC"/>
    <property type="match status" value="1"/>
</dbReference>
<dbReference type="EMBL" id="JAFLVT010000008">
    <property type="protein sequence ID" value="MBO0449444.1"/>
    <property type="molecule type" value="Genomic_DNA"/>
</dbReference>
<dbReference type="InterPro" id="IPR037171">
    <property type="entry name" value="NagB/RpiA_transferase-like"/>
</dbReference>
<feature type="domain" description="HTH deoR-type" evidence="6">
    <location>
        <begin position="3"/>
        <end position="58"/>
    </location>
</feature>
<dbReference type="PROSITE" id="PS51000">
    <property type="entry name" value="HTH_DEOR_2"/>
    <property type="match status" value="1"/>
</dbReference>
<evidence type="ECO:0000259" key="6">
    <source>
        <dbReference type="PROSITE" id="PS51000"/>
    </source>
</evidence>
<evidence type="ECO:0000256" key="2">
    <source>
        <dbReference type="ARBA" id="ARBA00022491"/>
    </source>
</evidence>
<dbReference type="Pfam" id="PF00455">
    <property type="entry name" value="DeoRC"/>
    <property type="match status" value="1"/>
</dbReference>
<organism evidence="7 8">
    <name type="scientific">Candidatus Enterococcus myersii</name>
    <dbReference type="NCBI Taxonomy" id="2815322"/>
    <lineage>
        <taxon>Bacteria</taxon>
        <taxon>Bacillati</taxon>
        <taxon>Bacillota</taxon>
        <taxon>Bacilli</taxon>
        <taxon>Lactobacillales</taxon>
        <taxon>Enterococcaceae</taxon>
        <taxon>Enterococcus</taxon>
    </lineage>
</organism>
<dbReference type="PANTHER" id="PTHR30363:SF4">
    <property type="entry name" value="GLYCEROL-3-PHOSPHATE REGULON REPRESSOR"/>
    <property type="match status" value="1"/>
</dbReference>
<dbReference type="InterPro" id="IPR036390">
    <property type="entry name" value="WH_DNA-bd_sf"/>
</dbReference>
<keyword evidence="2" id="KW-0678">Repressor</keyword>
<dbReference type="PRINTS" id="PR00037">
    <property type="entry name" value="HTHLACR"/>
</dbReference>
<sequence>MLKSERQRSILNLCEQYGVITVQFVRKNLQVSDMTIRRDLEELAQQDKIIRVHGGAQSKTFATGKSTVTENAAIVPLDDLELSHLEKKRISIEEKNYIAKQAVQFIDSGDTIFLGSGTTIELMTKYLMKHDLRVVTNSLPVFNLLQENEQLDLYLVGGSYRQKTGAFVGSIANETIQKLSIEKAFVGVNGVREEYVSTFSIEEGKFQQLVLNQAKKRYLVADAHKFNQSDFYNFFNLRDIDALFTDKSIEEAVKNKYQQYTTIYS</sequence>
<name>A0ABS3H8Y0_9ENTE</name>
<comment type="caution">
    <text evidence="7">The sequence shown here is derived from an EMBL/GenBank/DDBJ whole genome shotgun (WGS) entry which is preliminary data.</text>
</comment>
<evidence type="ECO:0000313" key="8">
    <source>
        <dbReference type="Proteomes" id="UP000664256"/>
    </source>
</evidence>
<dbReference type="InterPro" id="IPR001034">
    <property type="entry name" value="DeoR_HTH"/>
</dbReference>
<dbReference type="RefSeq" id="WP_206903551.1">
    <property type="nucleotide sequence ID" value="NZ_JAFLVT010000008.1"/>
</dbReference>
<protein>
    <recommendedName>
        <fullName evidence="1">Lactose phosphotransferase system repressor</fullName>
    </recommendedName>
</protein>
<keyword evidence="3" id="KW-0805">Transcription regulation</keyword>
<dbReference type="SUPFAM" id="SSF46785">
    <property type="entry name" value="Winged helix' DNA-binding domain"/>
    <property type="match status" value="1"/>
</dbReference>
<keyword evidence="8" id="KW-1185">Reference proteome</keyword>
<dbReference type="InterPro" id="IPR036388">
    <property type="entry name" value="WH-like_DNA-bd_sf"/>
</dbReference>
<dbReference type="InterPro" id="IPR050313">
    <property type="entry name" value="Carb_Metab_HTH_regulators"/>
</dbReference>
<dbReference type="PANTHER" id="PTHR30363">
    <property type="entry name" value="HTH-TYPE TRANSCRIPTIONAL REGULATOR SRLR-RELATED"/>
    <property type="match status" value="1"/>
</dbReference>
<evidence type="ECO:0000313" key="7">
    <source>
        <dbReference type="EMBL" id="MBO0449444.1"/>
    </source>
</evidence>
<comment type="function">
    <text evidence="5">Repressor of the lactose catabolism operon. Galactose-6-phosphate is the inducer.</text>
</comment>
<dbReference type="Pfam" id="PF08220">
    <property type="entry name" value="HTH_DeoR"/>
    <property type="match status" value="1"/>
</dbReference>
<evidence type="ECO:0000256" key="5">
    <source>
        <dbReference type="ARBA" id="ARBA00024937"/>
    </source>
</evidence>
<gene>
    <name evidence="7" type="ORF">JZO76_07810</name>
</gene>
<evidence type="ECO:0000256" key="3">
    <source>
        <dbReference type="ARBA" id="ARBA00023015"/>
    </source>
</evidence>
<dbReference type="Gene3D" id="3.40.50.1360">
    <property type="match status" value="1"/>
</dbReference>
<dbReference type="SUPFAM" id="SSF100950">
    <property type="entry name" value="NagB/RpiA/CoA transferase-like"/>
    <property type="match status" value="1"/>
</dbReference>
<dbReference type="Proteomes" id="UP000664256">
    <property type="component" value="Unassembled WGS sequence"/>
</dbReference>
<keyword evidence="4" id="KW-0804">Transcription</keyword>
<dbReference type="SMART" id="SM00420">
    <property type="entry name" value="HTH_DEOR"/>
    <property type="match status" value="1"/>
</dbReference>
<accession>A0ABS3H8Y0</accession>
<evidence type="ECO:0000256" key="4">
    <source>
        <dbReference type="ARBA" id="ARBA00023163"/>
    </source>
</evidence>
<dbReference type="Gene3D" id="1.10.10.10">
    <property type="entry name" value="Winged helix-like DNA-binding domain superfamily/Winged helix DNA-binding domain"/>
    <property type="match status" value="1"/>
</dbReference>